<gene>
    <name evidence="2" type="ORF">N7U66_00950</name>
</gene>
<evidence type="ECO:0000313" key="2">
    <source>
        <dbReference type="EMBL" id="WAC02347.1"/>
    </source>
</evidence>
<dbReference type="KEGG" id="lnu:N7U66_00950"/>
<protein>
    <recommendedName>
        <fullName evidence="4">Lipoprotein</fullName>
    </recommendedName>
</protein>
<dbReference type="AlphaFoldDB" id="A0A9E8MVG4"/>
<keyword evidence="1" id="KW-0732">Signal</keyword>
<dbReference type="PROSITE" id="PS51257">
    <property type="entry name" value="PROKAR_LIPOPROTEIN"/>
    <property type="match status" value="1"/>
</dbReference>
<evidence type="ECO:0000256" key="1">
    <source>
        <dbReference type="SAM" id="SignalP"/>
    </source>
</evidence>
<evidence type="ECO:0008006" key="4">
    <source>
        <dbReference type="Google" id="ProtNLM"/>
    </source>
</evidence>
<proteinExistence type="predicted"/>
<organism evidence="2 3">
    <name type="scientific">Lacinutrix neustonica</name>
    <dbReference type="NCBI Taxonomy" id="2980107"/>
    <lineage>
        <taxon>Bacteria</taxon>
        <taxon>Pseudomonadati</taxon>
        <taxon>Bacteroidota</taxon>
        <taxon>Flavobacteriia</taxon>
        <taxon>Flavobacteriales</taxon>
        <taxon>Flavobacteriaceae</taxon>
        <taxon>Lacinutrix</taxon>
    </lineage>
</organism>
<dbReference type="EMBL" id="CP113088">
    <property type="protein sequence ID" value="WAC02347.1"/>
    <property type="molecule type" value="Genomic_DNA"/>
</dbReference>
<feature type="chain" id="PRO_5039639911" description="Lipoprotein" evidence="1">
    <location>
        <begin position="26"/>
        <end position="285"/>
    </location>
</feature>
<sequence length="285" mass="30283">MMTYNIKIIFLCISTALMLSCSNEGVDVGNNTSSESSVEGNYFPSTVNDFRNYEVSNTTTLNMETTISSDSLYVVSQNGTTFMLEVNEGMPANGILCGILSSGTLTRSNSSLALNGSFSLPEEIASLFNFEIALNNLVLFDASAENNTVLSTTTNTISQDFNGLPVTITYLLSTTARGNFDNLMLNDAIYNTVTASQLALNLSVSTTISVGGFPITITLLEPQDILISTNYFADTIGLVQASSEIKYQISATAIAALEAAGQTLTIPASGSSTNIQNLTTFSVTE</sequence>
<dbReference type="RefSeq" id="WP_267676944.1">
    <property type="nucleotide sequence ID" value="NZ_CP113088.1"/>
</dbReference>
<dbReference type="Proteomes" id="UP001164705">
    <property type="component" value="Chromosome"/>
</dbReference>
<keyword evidence="3" id="KW-1185">Reference proteome</keyword>
<feature type="signal peptide" evidence="1">
    <location>
        <begin position="1"/>
        <end position="25"/>
    </location>
</feature>
<accession>A0A9E8MVG4</accession>
<reference evidence="2" key="1">
    <citation type="submission" date="2022-11" db="EMBL/GenBank/DDBJ databases">
        <title>Lacinutrix neustonica HL-RS19T sp. nov., isolated from the surface microlayer sample of brackish Lake Shihwa.</title>
        <authorList>
            <person name="Choi J.Y."/>
            <person name="Hwang C.Y."/>
        </authorList>
    </citation>
    <scope>NUCLEOTIDE SEQUENCE</scope>
    <source>
        <strain evidence="2">HL-RS19</strain>
    </source>
</reference>
<evidence type="ECO:0000313" key="3">
    <source>
        <dbReference type="Proteomes" id="UP001164705"/>
    </source>
</evidence>
<name>A0A9E8MVG4_9FLAO</name>